<evidence type="ECO:0000313" key="3">
    <source>
        <dbReference type="Proteomes" id="UP000000591"/>
    </source>
</evidence>
<evidence type="ECO:0000259" key="1">
    <source>
        <dbReference type="PROSITE" id="PS00028"/>
    </source>
</evidence>
<dbReference type="HOGENOM" id="CLU_092647_3_1_1"/>
<sequence length="128" mass="14941">MPKRLRTEEYSCNQEDERSDSQVIVCNDPPCSGARISMHIYPSHVAEHHDNVCAACNKNMITERMLQLHLQELHDPFNSNKALECYEADCMQQFQTHSKRREHLITVHEYPMNARLDIVYTGYNDTTT</sequence>
<dbReference type="InParanoid" id="Q75B94"/>
<dbReference type="PANTHER" id="PTHR21354">
    <property type="entry name" value="ZINC FINGER PROTEIN 511"/>
    <property type="match status" value="1"/>
</dbReference>
<feature type="domain" description="C2H2-type" evidence="1">
    <location>
        <begin position="85"/>
        <end position="108"/>
    </location>
</feature>
<reference evidence="2 3" key="1">
    <citation type="journal article" date="2004" name="Science">
        <title>The Ashbya gossypii genome as a tool for mapping the ancient Saccharomyces cerevisiae genome.</title>
        <authorList>
            <person name="Dietrich F.S."/>
            <person name="Voegeli S."/>
            <person name="Brachat S."/>
            <person name="Lerch A."/>
            <person name="Gates K."/>
            <person name="Steiner S."/>
            <person name="Mohr C."/>
            <person name="Pohlmann R."/>
            <person name="Luedi P."/>
            <person name="Choi S."/>
            <person name="Wing R.A."/>
            <person name="Flavier A."/>
            <person name="Gaffney T.D."/>
            <person name="Philippsen P."/>
        </authorList>
    </citation>
    <scope>NUCLEOTIDE SEQUENCE [LARGE SCALE GENOMIC DNA]</scope>
    <source>
        <strain evidence="3">ATCC 10895 / CBS 109.51 / FGSC 9923 / NRRL Y-1056</strain>
    </source>
</reference>
<protein>
    <submittedName>
        <fullName evidence="2">ADL324Wp</fullName>
    </submittedName>
</protein>
<dbReference type="AlphaFoldDB" id="Q75B94"/>
<dbReference type="PANTHER" id="PTHR21354:SF0">
    <property type="entry name" value="ZINC FINGER PROTEIN 511"/>
    <property type="match status" value="1"/>
</dbReference>
<dbReference type="SMART" id="SM00355">
    <property type="entry name" value="ZnF_C2H2"/>
    <property type="match status" value="2"/>
</dbReference>
<dbReference type="EMBL" id="AE016817">
    <property type="protein sequence ID" value="AAS51596.1"/>
    <property type="molecule type" value="Genomic_DNA"/>
</dbReference>
<reference evidence="3" key="2">
    <citation type="journal article" date="2013" name="G3 (Bethesda)">
        <title>Genomes of Ashbya fungi isolated from insects reveal four mating-type loci, numerous translocations, lack of transposons, and distinct gene duplications.</title>
        <authorList>
            <person name="Dietrich F.S."/>
            <person name="Voegeli S."/>
            <person name="Kuo S."/>
            <person name="Philippsen P."/>
        </authorList>
    </citation>
    <scope>GENOME REANNOTATION</scope>
    <source>
        <strain evidence="3">ATCC 10895 / CBS 109.51 / FGSC 9923 / NRRL Y-1056</strain>
    </source>
</reference>
<dbReference type="OrthoDB" id="18440at2759"/>
<accession>Q75B94</accession>
<proteinExistence type="predicted"/>
<gene>
    <name evidence="2" type="ORF">AGOS_ADL324W</name>
</gene>
<name>Q75B94_EREGS</name>
<dbReference type="PROSITE" id="PS00028">
    <property type="entry name" value="ZINC_FINGER_C2H2_1"/>
    <property type="match status" value="1"/>
</dbReference>
<evidence type="ECO:0000313" key="2">
    <source>
        <dbReference type="EMBL" id="AAS51596.1"/>
    </source>
</evidence>
<dbReference type="RefSeq" id="NP_983772.1">
    <property type="nucleotide sequence ID" value="NM_209125.1"/>
</dbReference>
<keyword evidence="3" id="KW-1185">Reference proteome</keyword>
<dbReference type="KEGG" id="ago:AGOS_ADL324W"/>
<dbReference type="OMA" id="YNFNIIY"/>
<organism evidence="2 3">
    <name type="scientific">Eremothecium gossypii (strain ATCC 10895 / CBS 109.51 / FGSC 9923 / NRRL Y-1056)</name>
    <name type="common">Yeast</name>
    <name type="synonym">Ashbya gossypii</name>
    <dbReference type="NCBI Taxonomy" id="284811"/>
    <lineage>
        <taxon>Eukaryota</taxon>
        <taxon>Fungi</taxon>
        <taxon>Dikarya</taxon>
        <taxon>Ascomycota</taxon>
        <taxon>Saccharomycotina</taxon>
        <taxon>Saccharomycetes</taxon>
        <taxon>Saccharomycetales</taxon>
        <taxon>Saccharomycetaceae</taxon>
        <taxon>Eremothecium</taxon>
    </lineage>
</organism>
<dbReference type="InterPro" id="IPR013087">
    <property type="entry name" value="Znf_C2H2_type"/>
</dbReference>
<dbReference type="GeneID" id="4619907"/>
<dbReference type="Proteomes" id="UP000000591">
    <property type="component" value="Chromosome IV"/>
</dbReference>
<dbReference type="eggNOG" id="KOG4173">
    <property type="taxonomic scope" value="Eukaryota"/>
</dbReference>
<dbReference type="InterPro" id="IPR039258">
    <property type="entry name" value="ZNF511"/>
</dbReference>